<name>A0A2H0VP68_9BACT</name>
<evidence type="ECO:0000313" key="1">
    <source>
        <dbReference type="EMBL" id="PIS00150.1"/>
    </source>
</evidence>
<evidence type="ECO:0000313" key="2">
    <source>
        <dbReference type="Proteomes" id="UP000230730"/>
    </source>
</evidence>
<reference evidence="2" key="1">
    <citation type="submission" date="2017-09" db="EMBL/GenBank/DDBJ databases">
        <title>Depth-based differentiation of microbial function through sediment-hosted aquifers and enrichment of novel symbionts in the deep terrestrial subsurface.</title>
        <authorList>
            <person name="Probst A.J."/>
            <person name="Ladd B."/>
            <person name="Jarett J.K."/>
            <person name="Geller-Mcgrath D.E."/>
            <person name="Sieber C.M.K."/>
            <person name="Emerson J.B."/>
            <person name="Anantharaman K."/>
            <person name="Thomas B.C."/>
            <person name="Malmstrom R."/>
            <person name="Stieglmeier M."/>
            <person name="Klingl A."/>
            <person name="Woyke T."/>
            <person name="Ryan C.M."/>
            <person name="Banfield J.F."/>
        </authorList>
    </citation>
    <scope>NUCLEOTIDE SEQUENCE [LARGE SCALE GENOMIC DNA]</scope>
</reference>
<organism evidence="1 2">
    <name type="scientific">Candidatus Collierbacteria bacterium CG10_big_fil_rev_8_21_14_0_10_43_36</name>
    <dbReference type="NCBI Taxonomy" id="1974534"/>
    <lineage>
        <taxon>Bacteria</taxon>
        <taxon>Candidatus Collieribacteriota</taxon>
    </lineage>
</organism>
<dbReference type="AlphaFoldDB" id="A0A2H0VP68"/>
<gene>
    <name evidence="1" type="ORF">COT86_00055</name>
</gene>
<accession>A0A2H0VP68</accession>
<comment type="caution">
    <text evidence="1">The sequence shown here is derived from an EMBL/GenBank/DDBJ whole genome shotgun (WGS) entry which is preliminary data.</text>
</comment>
<evidence type="ECO:0008006" key="3">
    <source>
        <dbReference type="Google" id="ProtNLM"/>
    </source>
</evidence>
<dbReference type="EMBL" id="PFAE01000001">
    <property type="protein sequence ID" value="PIS00150.1"/>
    <property type="molecule type" value="Genomic_DNA"/>
</dbReference>
<protein>
    <recommendedName>
        <fullName evidence="3">Type 4 fimbrial biogenesis protein PilX N-terminal domain-containing protein</fullName>
    </recommendedName>
</protein>
<dbReference type="Proteomes" id="UP000230730">
    <property type="component" value="Unassembled WGS sequence"/>
</dbReference>
<sequence length="255" mass="26512">MMEKSVHTGQVALIVVLIMTVVSAMAVSVASRSTLETRIQQMNVENLEAQLTAQSGLENAVAKNQAIPDGTLGEGKTYSVSLSDVGAMGISSETISAGETFEVNLEGSVGVTGVKIYWKKAGGSSTPAIFVSDIRETQIVDYAYDTNGSNGFSAAGAGGSVDGVTYDYATPAPIAIDSIVSKKLRITVLGASALLGIEPIGGIFPAQTSKFRAIADVAATDQKVVRYGIEYVESKTDQLPSVFDNVLFSGGSLVQ</sequence>
<proteinExistence type="predicted"/>